<organism evidence="2">
    <name type="scientific">mine drainage metagenome</name>
    <dbReference type="NCBI Taxonomy" id="410659"/>
    <lineage>
        <taxon>unclassified sequences</taxon>
        <taxon>metagenomes</taxon>
        <taxon>ecological metagenomes</taxon>
    </lineage>
</organism>
<dbReference type="InterPro" id="IPR052513">
    <property type="entry name" value="Thioester_dehydratase-like"/>
</dbReference>
<name>T0ZJQ1_9ZZZZ</name>
<protein>
    <submittedName>
        <fullName evidence="2">Protein containing DUF35</fullName>
    </submittedName>
</protein>
<reference evidence="2" key="1">
    <citation type="submission" date="2013-08" db="EMBL/GenBank/DDBJ databases">
        <authorList>
            <person name="Mendez C."/>
            <person name="Richter M."/>
            <person name="Ferrer M."/>
            <person name="Sanchez J."/>
        </authorList>
    </citation>
    <scope>NUCLEOTIDE SEQUENCE</scope>
</reference>
<dbReference type="InterPro" id="IPR002878">
    <property type="entry name" value="ChsH2_C"/>
</dbReference>
<dbReference type="Pfam" id="PF01796">
    <property type="entry name" value="OB_ChsH2_C"/>
    <property type="match status" value="1"/>
</dbReference>
<dbReference type="Gene3D" id="6.10.30.10">
    <property type="match status" value="1"/>
</dbReference>
<gene>
    <name evidence="2" type="ORF">B1B_13313</name>
</gene>
<dbReference type="InterPro" id="IPR012340">
    <property type="entry name" value="NA-bd_OB-fold"/>
</dbReference>
<accession>T0ZJQ1</accession>
<dbReference type="PANTHER" id="PTHR34075:SF5">
    <property type="entry name" value="BLR3430 PROTEIN"/>
    <property type="match status" value="1"/>
</dbReference>
<sequence length="177" mass="20122">MTIDPDAKMEESQNGTEIYSTDPVVIKSSYSIDYIHSYAQDSEFFRALGKKKLMGSRCKKCHYGFATPRAHCMMCGAETEWVELPTKGKIHSYTTCYFGSEVFLPQTPFNLVLVEFEGFDSLFMARLIGAEQEDMYVGMPIVAKFKRLQSFSPTDVYFVPAKGSERPSSGNERKKKR</sequence>
<dbReference type="PANTHER" id="PTHR34075">
    <property type="entry name" value="BLR3430 PROTEIN"/>
    <property type="match status" value="1"/>
</dbReference>
<evidence type="ECO:0000313" key="2">
    <source>
        <dbReference type="EMBL" id="EQD44898.1"/>
    </source>
</evidence>
<dbReference type="SUPFAM" id="SSF50249">
    <property type="entry name" value="Nucleic acid-binding proteins"/>
    <property type="match status" value="1"/>
</dbReference>
<evidence type="ECO:0000259" key="1">
    <source>
        <dbReference type="Pfam" id="PF01796"/>
    </source>
</evidence>
<reference evidence="2" key="2">
    <citation type="journal article" date="2014" name="ISME J.">
        <title>Microbial stratification in low pH oxic and suboxic macroscopic growths along an acid mine drainage.</title>
        <authorList>
            <person name="Mendez-Garcia C."/>
            <person name="Mesa V."/>
            <person name="Sprenger R.R."/>
            <person name="Richter M."/>
            <person name="Diez M.S."/>
            <person name="Solano J."/>
            <person name="Bargiela R."/>
            <person name="Golyshina O.V."/>
            <person name="Manteca A."/>
            <person name="Ramos J.L."/>
            <person name="Gallego J.R."/>
            <person name="Llorente I."/>
            <person name="Martins Dos Santos V.A."/>
            <person name="Jensen O.N."/>
            <person name="Pelaez A.I."/>
            <person name="Sanchez J."/>
            <person name="Ferrer M."/>
        </authorList>
    </citation>
    <scope>NUCLEOTIDE SEQUENCE</scope>
</reference>
<dbReference type="EMBL" id="AUZY01008767">
    <property type="protein sequence ID" value="EQD44898.1"/>
    <property type="molecule type" value="Genomic_DNA"/>
</dbReference>
<dbReference type="AlphaFoldDB" id="T0ZJQ1"/>
<comment type="caution">
    <text evidence="2">The sequence shown here is derived from an EMBL/GenBank/DDBJ whole genome shotgun (WGS) entry which is preliminary data.</text>
</comment>
<feature type="domain" description="ChsH2 C-terminal OB-fold" evidence="1">
    <location>
        <begin position="81"/>
        <end position="145"/>
    </location>
</feature>
<proteinExistence type="predicted"/>